<dbReference type="InterPro" id="IPR007278">
    <property type="entry name" value="DUF397"/>
</dbReference>
<sequence length="99" mass="10549">MHSPKTRKRGVAVDAYDPHEQQHPNHVPAAGPAAGFPDGAWRKPSACGPNSGNCVEVNLAGDGLVGVRDSKIGDSPVLVFDRGEWARFTEAVRRGEFDG</sequence>
<feature type="domain" description="DUF397" evidence="1">
    <location>
        <begin position="40"/>
        <end position="93"/>
    </location>
</feature>
<comment type="caution">
    <text evidence="2">The sequence shown here is derived from an EMBL/GenBank/DDBJ whole genome shotgun (WGS) entry which is preliminary data.</text>
</comment>
<dbReference type="AlphaFoldDB" id="A0A7W3W1P1"/>
<evidence type="ECO:0000313" key="2">
    <source>
        <dbReference type="EMBL" id="MBB1157238.1"/>
    </source>
</evidence>
<accession>A0A7W3W1P1</accession>
<keyword evidence="3" id="KW-1185">Reference proteome</keyword>
<proteinExistence type="predicted"/>
<reference evidence="2 3" key="1">
    <citation type="submission" date="2020-08" db="EMBL/GenBank/DDBJ databases">
        <title>Amycolatopsis sp. nov. DR6-1 isolated from Dendrobium heterocarpum.</title>
        <authorList>
            <person name="Tedsree N."/>
            <person name="Kuncharoen N."/>
            <person name="Likhitwitayawuid K."/>
            <person name="Tanasupawat S."/>
        </authorList>
    </citation>
    <scope>NUCLEOTIDE SEQUENCE [LARGE SCALE GENOMIC DNA]</scope>
    <source>
        <strain evidence="2 3">DR6-1</strain>
    </source>
</reference>
<evidence type="ECO:0000259" key="1">
    <source>
        <dbReference type="Pfam" id="PF04149"/>
    </source>
</evidence>
<dbReference type="EMBL" id="JACGZW010000010">
    <property type="protein sequence ID" value="MBB1157238.1"/>
    <property type="molecule type" value="Genomic_DNA"/>
</dbReference>
<evidence type="ECO:0000313" key="3">
    <source>
        <dbReference type="Proteomes" id="UP000526734"/>
    </source>
</evidence>
<gene>
    <name evidence="2" type="ORF">H4281_29190</name>
</gene>
<protein>
    <submittedName>
        <fullName evidence="2">DUF397 domain-containing protein</fullName>
    </submittedName>
</protein>
<organism evidence="2 3">
    <name type="scientific">Amycolatopsis dendrobii</name>
    <dbReference type="NCBI Taxonomy" id="2760662"/>
    <lineage>
        <taxon>Bacteria</taxon>
        <taxon>Bacillati</taxon>
        <taxon>Actinomycetota</taxon>
        <taxon>Actinomycetes</taxon>
        <taxon>Pseudonocardiales</taxon>
        <taxon>Pseudonocardiaceae</taxon>
        <taxon>Amycolatopsis</taxon>
    </lineage>
</organism>
<name>A0A7W3W1P1_9PSEU</name>
<dbReference type="Proteomes" id="UP000526734">
    <property type="component" value="Unassembled WGS sequence"/>
</dbReference>
<dbReference type="Pfam" id="PF04149">
    <property type="entry name" value="DUF397"/>
    <property type="match status" value="1"/>
</dbReference>